<evidence type="ECO:0000313" key="1">
    <source>
        <dbReference type="EMBL" id="MDT0270564.1"/>
    </source>
</evidence>
<reference evidence="2" key="1">
    <citation type="submission" date="2023-07" db="EMBL/GenBank/DDBJ databases">
        <title>30 novel species of actinomycetes from the DSMZ collection.</title>
        <authorList>
            <person name="Nouioui I."/>
        </authorList>
    </citation>
    <scope>NUCLEOTIDE SEQUENCE [LARGE SCALE GENOMIC DNA]</scope>
    <source>
        <strain evidence="2">DSM 44915</strain>
    </source>
</reference>
<name>A0ABU2K0Q3_9ACTN</name>
<dbReference type="EMBL" id="JAVREO010000029">
    <property type="protein sequence ID" value="MDT0270564.1"/>
    <property type="molecule type" value="Genomic_DNA"/>
</dbReference>
<organism evidence="1 2">
    <name type="scientific">Streptomyces chisholmiae</name>
    <dbReference type="NCBI Taxonomy" id="3075540"/>
    <lineage>
        <taxon>Bacteria</taxon>
        <taxon>Bacillati</taxon>
        <taxon>Actinomycetota</taxon>
        <taxon>Actinomycetes</taxon>
        <taxon>Kitasatosporales</taxon>
        <taxon>Streptomycetaceae</taxon>
        <taxon>Streptomyces</taxon>
    </lineage>
</organism>
<sequence>MKKINLKNLTRAIPRRQKKLTTKDRARRFAATARPGVPYYQAHTYSGAGSEVTLLSEVVFEPPSRSSRLLSMVPNAPRWYGPKTAEDCWMEEGPLYADRGHSDIRGLMTVTEQQEELEKLEAQTLGGPGWREALHTTTVGTTFRNTW</sequence>
<protein>
    <submittedName>
        <fullName evidence="1">Uncharacterized protein</fullName>
    </submittedName>
</protein>
<proteinExistence type="predicted"/>
<evidence type="ECO:0000313" key="2">
    <source>
        <dbReference type="Proteomes" id="UP001183410"/>
    </source>
</evidence>
<accession>A0ABU2K0Q3</accession>
<dbReference type="Proteomes" id="UP001183410">
    <property type="component" value="Unassembled WGS sequence"/>
</dbReference>
<gene>
    <name evidence="1" type="ORF">RM844_30255</name>
</gene>
<comment type="caution">
    <text evidence="1">The sequence shown here is derived from an EMBL/GenBank/DDBJ whole genome shotgun (WGS) entry which is preliminary data.</text>
</comment>
<dbReference type="RefSeq" id="WP_311670629.1">
    <property type="nucleotide sequence ID" value="NZ_JAVREO010000029.1"/>
</dbReference>
<keyword evidence="2" id="KW-1185">Reference proteome</keyword>